<dbReference type="PANTHER" id="PTHR37299:SF1">
    <property type="entry name" value="STAGE 0 SPORULATION PROTEIN A HOMOLOG"/>
    <property type="match status" value="1"/>
</dbReference>
<dbReference type="InterPro" id="IPR007492">
    <property type="entry name" value="LytTR_DNA-bd_dom"/>
</dbReference>
<dbReference type="AlphaFoldDB" id="A0AAF0CLN0"/>
<dbReference type="EMBL" id="CP119075">
    <property type="protein sequence ID" value="WED63078.1"/>
    <property type="molecule type" value="Genomic_DNA"/>
</dbReference>
<evidence type="ECO:0000313" key="5">
    <source>
        <dbReference type="Proteomes" id="UP001218638"/>
    </source>
</evidence>
<dbReference type="InterPro" id="IPR046947">
    <property type="entry name" value="LytR-like"/>
</dbReference>
<dbReference type="GO" id="GO:0003677">
    <property type="term" value="F:DNA binding"/>
    <property type="evidence" value="ECO:0007669"/>
    <property type="project" value="UniProtKB-KW"/>
</dbReference>
<dbReference type="PROSITE" id="PS50930">
    <property type="entry name" value="HTH_LYTTR"/>
    <property type="match status" value="1"/>
</dbReference>
<dbReference type="KEGG" id="slom:PXH66_12120"/>
<feature type="domain" description="HTH LytTR-type" evidence="3">
    <location>
        <begin position="150"/>
        <end position="255"/>
    </location>
</feature>
<gene>
    <name evidence="4" type="ORF">PXH66_12120</name>
</gene>
<dbReference type="SUPFAM" id="SSF52172">
    <property type="entry name" value="CheY-like"/>
    <property type="match status" value="1"/>
</dbReference>
<dbReference type="Gene3D" id="3.40.50.2300">
    <property type="match status" value="1"/>
</dbReference>
<dbReference type="SMART" id="SM00850">
    <property type="entry name" value="LytTR"/>
    <property type="match status" value="1"/>
</dbReference>
<dbReference type="Gene3D" id="2.40.50.1020">
    <property type="entry name" value="LytTr DNA-binding domain"/>
    <property type="match status" value="1"/>
</dbReference>
<dbReference type="GO" id="GO:0000156">
    <property type="term" value="F:phosphorelay response regulator activity"/>
    <property type="evidence" value="ECO:0007669"/>
    <property type="project" value="InterPro"/>
</dbReference>
<dbReference type="RefSeq" id="WP_330931754.1">
    <property type="nucleotide sequence ID" value="NZ_CP119075.1"/>
</dbReference>
<proteinExistence type="predicted"/>
<evidence type="ECO:0000313" key="4">
    <source>
        <dbReference type="EMBL" id="WED63078.1"/>
    </source>
</evidence>
<keyword evidence="5" id="KW-1185">Reference proteome</keyword>
<keyword evidence="4" id="KW-0238">DNA-binding</keyword>
<evidence type="ECO:0000259" key="3">
    <source>
        <dbReference type="PROSITE" id="PS50930"/>
    </source>
</evidence>
<feature type="domain" description="Response regulatory" evidence="2">
    <location>
        <begin position="5"/>
        <end position="118"/>
    </location>
</feature>
<organism evidence="4 5">
    <name type="scientific">Synoicihabitans lomoniglobus</name>
    <dbReference type="NCBI Taxonomy" id="2909285"/>
    <lineage>
        <taxon>Bacteria</taxon>
        <taxon>Pseudomonadati</taxon>
        <taxon>Verrucomicrobiota</taxon>
        <taxon>Opitutia</taxon>
        <taxon>Opitutales</taxon>
        <taxon>Opitutaceae</taxon>
        <taxon>Synoicihabitans</taxon>
    </lineage>
</organism>
<dbReference type="InterPro" id="IPR011006">
    <property type="entry name" value="CheY-like_superfamily"/>
</dbReference>
<evidence type="ECO:0000259" key="2">
    <source>
        <dbReference type="PROSITE" id="PS50110"/>
    </source>
</evidence>
<accession>A0AAF0CLN0</accession>
<sequence>MKSMRTLIVDDEPLARERLRRLCDAESMVEIVGECGSGAEALSQLHAGGVDLLFLDVEMPGATGLEVLAELPAADRPAVIFATAHDQFALEAFDQEAVDYLLKPFDRERFQQALRRAETFLQARHGAETEEKLEALLAKVAQQEIRPDRLTFKVDGKVVFLRPAEIAWVEAADNYVVLHLESGPRHMVRDTMTAVERRLGVKQFVRVNRSALVQLDQIKELQPGAHGDYTILLRDGARLPLSRSLRGKLNTLFGPTSD</sequence>
<evidence type="ECO:0000256" key="1">
    <source>
        <dbReference type="PROSITE-ProRule" id="PRU00169"/>
    </source>
</evidence>
<name>A0AAF0CLN0_9BACT</name>
<dbReference type="InterPro" id="IPR001789">
    <property type="entry name" value="Sig_transdc_resp-reg_receiver"/>
</dbReference>
<dbReference type="SMART" id="SM00448">
    <property type="entry name" value="REC"/>
    <property type="match status" value="1"/>
</dbReference>
<dbReference type="Pfam" id="PF00072">
    <property type="entry name" value="Response_reg"/>
    <property type="match status" value="1"/>
</dbReference>
<feature type="modified residue" description="4-aspartylphosphate" evidence="1">
    <location>
        <position position="56"/>
    </location>
</feature>
<dbReference type="PROSITE" id="PS50110">
    <property type="entry name" value="RESPONSE_REGULATORY"/>
    <property type="match status" value="1"/>
</dbReference>
<dbReference type="Proteomes" id="UP001218638">
    <property type="component" value="Chromosome"/>
</dbReference>
<dbReference type="PANTHER" id="PTHR37299">
    <property type="entry name" value="TRANSCRIPTIONAL REGULATOR-RELATED"/>
    <property type="match status" value="1"/>
</dbReference>
<reference evidence="4" key="1">
    <citation type="submission" date="2023-03" db="EMBL/GenBank/DDBJ databases">
        <title>Lomoglobus Profundus gen. nov., sp. nov., a novel member of the phylum Verrucomicrobia, isolated from deep-marine sediment of South China Sea.</title>
        <authorList>
            <person name="Ahmad T."/>
            <person name="Ishaq S.E."/>
            <person name="Wang F."/>
        </authorList>
    </citation>
    <scope>NUCLEOTIDE SEQUENCE</scope>
    <source>
        <strain evidence="4">LMO-M01</strain>
    </source>
</reference>
<dbReference type="Pfam" id="PF04397">
    <property type="entry name" value="LytTR"/>
    <property type="match status" value="1"/>
</dbReference>
<protein>
    <submittedName>
        <fullName evidence="4">LytTR family DNA-binding domain-containing protein</fullName>
    </submittedName>
</protein>
<keyword evidence="1" id="KW-0597">Phosphoprotein</keyword>